<dbReference type="InterPro" id="IPR002495">
    <property type="entry name" value="Glyco_trans_8"/>
</dbReference>
<evidence type="ECO:0000256" key="3">
    <source>
        <dbReference type="ARBA" id="ARBA00022723"/>
    </source>
</evidence>
<dbReference type="AlphaFoldDB" id="A0A395W6J3"/>
<dbReference type="GO" id="GO:0046872">
    <property type="term" value="F:metal ion binding"/>
    <property type="evidence" value="ECO:0007669"/>
    <property type="project" value="UniProtKB-KW"/>
</dbReference>
<evidence type="ECO:0000256" key="1">
    <source>
        <dbReference type="ARBA" id="ARBA00022676"/>
    </source>
</evidence>
<name>A0A395W6J3_9FIRM</name>
<sequence length="416" mass="49286">MDVLTTCPFFLMGGVVVMRNAIVLACDNSYMDKLETTIKSICAHNKNIKFYILNEDLPIEWFRLMTKRLSYLNSEILNIKVSGDSFKKFNCPSTHIKYQTYFRYLIPEYVKEHRVLYLDCDMIITDSLDELFNMDLNGCPVGAVADLPTTELGFNAGILLIDNMYWKTNNILNQLMDLTVQYHDQVYADQGILNMLFKDRWCRLPLTYNLQVGSDCLESLHRNMGWYDLYNGIPKVIHYTYTHKPWLMHNMIRFKDIWWFYYCMSWDDIILDKIDLYKEFKNLVDNTKYETAIYTNSANLHEIEILIKNLSNVHFNILAHTFFGNEIVRLEKYMNVSLYPCFNPLQNKEVLNKIDFYLDINYQNEVNQIIENIHRMGKPVYSFESTNHDNSGLNNIYNDDDVESMIKDIKEYLKQL</sequence>
<dbReference type="SUPFAM" id="SSF53448">
    <property type="entry name" value="Nucleotide-diphospho-sugar transferases"/>
    <property type="match status" value="1"/>
</dbReference>
<organism evidence="4 5">
    <name type="scientific">Holdemanella biformis</name>
    <dbReference type="NCBI Taxonomy" id="1735"/>
    <lineage>
        <taxon>Bacteria</taxon>
        <taxon>Bacillati</taxon>
        <taxon>Bacillota</taxon>
        <taxon>Erysipelotrichia</taxon>
        <taxon>Erysipelotrichales</taxon>
        <taxon>Erysipelotrichaceae</taxon>
        <taxon>Holdemanella</taxon>
    </lineage>
</organism>
<reference evidence="4 5" key="1">
    <citation type="submission" date="2018-08" db="EMBL/GenBank/DDBJ databases">
        <title>A genome reference for cultivated species of the human gut microbiota.</title>
        <authorList>
            <person name="Zou Y."/>
            <person name="Xue W."/>
            <person name="Luo G."/>
        </authorList>
    </citation>
    <scope>NUCLEOTIDE SEQUENCE [LARGE SCALE GENOMIC DNA]</scope>
    <source>
        <strain evidence="4 5">AF15-20</strain>
    </source>
</reference>
<dbReference type="InterPro" id="IPR029044">
    <property type="entry name" value="Nucleotide-diphossugar_trans"/>
</dbReference>
<proteinExistence type="predicted"/>
<evidence type="ECO:0000313" key="4">
    <source>
        <dbReference type="EMBL" id="RGU91429.1"/>
    </source>
</evidence>
<dbReference type="PANTHER" id="PTHR13778">
    <property type="entry name" value="GLYCOSYLTRANSFERASE 8 DOMAIN-CONTAINING PROTEIN"/>
    <property type="match status" value="1"/>
</dbReference>
<comment type="caution">
    <text evidence="4">The sequence shown here is derived from an EMBL/GenBank/DDBJ whole genome shotgun (WGS) entry which is preliminary data.</text>
</comment>
<dbReference type="InterPro" id="IPR050748">
    <property type="entry name" value="Glycosyltrans_8_dom-fam"/>
</dbReference>
<accession>A0A395W6J3</accession>
<evidence type="ECO:0000256" key="2">
    <source>
        <dbReference type="ARBA" id="ARBA00022679"/>
    </source>
</evidence>
<evidence type="ECO:0000313" key="5">
    <source>
        <dbReference type="Proteomes" id="UP000265489"/>
    </source>
</evidence>
<dbReference type="CDD" id="cd04194">
    <property type="entry name" value="GT8_A4GalT_like"/>
    <property type="match status" value="1"/>
</dbReference>
<keyword evidence="3" id="KW-0479">Metal-binding</keyword>
<dbReference type="Gene3D" id="3.90.550.10">
    <property type="entry name" value="Spore Coat Polysaccharide Biosynthesis Protein SpsA, Chain A"/>
    <property type="match status" value="1"/>
</dbReference>
<protein>
    <submittedName>
        <fullName evidence="4">Glycosyltransferase family 8 protein</fullName>
    </submittedName>
</protein>
<dbReference type="GO" id="GO:0016757">
    <property type="term" value="F:glycosyltransferase activity"/>
    <property type="evidence" value="ECO:0007669"/>
    <property type="project" value="UniProtKB-KW"/>
</dbReference>
<gene>
    <name evidence="4" type="ORF">DWW32_06860</name>
</gene>
<dbReference type="EMBL" id="QRYQ01000011">
    <property type="protein sequence ID" value="RGU91429.1"/>
    <property type="molecule type" value="Genomic_DNA"/>
</dbReference>
<dbReference type="Proteomes" id="UP000265489">
    <property type="component" value="Unassembled WGS sequence"/>
</dbReference>
<keyword evidence="1" id="KW-0328">Glycosyltransferase</keyword>
<dbReference type="PANTHER" id="PTHR13778:SF47">
    <property type="entry name" value="LIPOPOLYSACCHARIDE 1,3-GALACTOSYLTRANSFERASE"/>
    <property type="match status" value="1"/>
</dbReference>
<dbReference type="Pfam" id="PF01501">
    <property type="entry name" value="Glyco_transf_8"/>
    <property type="match status" value="1"/>
</dbReference>
<keyword evidence="2 4" id="KW-0808">Transferase</keyword>